<comment type="caution">
    <text evidence="9">Lacks conserved residue(s) required for the propagation of feature annotation.</text>
</comment>
<comment type="subcellular location">
    <subcellularLocation>
        <location evidence="9">Cytoplasm</location>
    </subcellularLocation>
    <subcellularLocation>
        <location evidence="9">Mitochondrion intermembrane space</location>
    </subcellularLocation>
</comment>
<dbReference type="InterPro" id="IPR007785">
    <property type="entry name" value="Anamorsin"/>
</dbReference>
<keyword evidence="6 9" id="KW-0408">Iron</keyword>
<accession>A0A0W4ZEC2</accession>
<feature type="binding site" evidence="9">
    <location>
        <position position="280"/>
    </location>
    <ligand>
        <name>[4Fe-4S] cluster</name>
        <dbReference type="ChEBI" id="CHEBI:49883"/>
    </ligand>
</feature>
<feature type="binding site" evidence="9">
    <location>
        <position position="223"/>
    </location>
    <ligand>
        <name>[2Fe-2S] cluster</name>
        <dbReference type="ChEBI" id="CHEBI:190135"/>
    </ligand>
</feature>
<evidence type="ECO:0000256" key="1">
    <source>
        <dbReference type="ARBA" id="ARBA00001966"/>
    </source>
</evidence>
<feature type="binding site" evidence="9">
    <location>
        <position position="220"/>
    </location>
    <ligand>
        <name>[2Fe-2S] cluster</name>
        <dbReference type="ChEBI" id="CHEBI:190135"/>
    </ligand>
</feature>
<comment type="cofactor">
    <cofactor evidence="9">
        <name>[2Fe-2S] cluster</name>
        <dbReference type="ChEBI" id="CHEBI:190135"/>
    </cofactor>
</comment>
<dbReference type="VEuPathDB" id="FungiDB:T552_02730"/>
<comment type="similarity">
    <text evidence="2 9">Belongs to the anamorsin family.</text>
</comment>
<evidence type="ECO:0000259" key="10">
    <source>
        <dbReference type="Pfam" id="PF05093"/>
    </source>
</evidence>
<comment type="domain">
    <text evidence="9">The twin Cx2C motifs are involved in the recognition by the mitochondrial MIA40-ERV1 disulfide relay system. The formation of 2 disulfide bonds in the Cx2C motifs through dithiol/disulfide exchange reactions effectively traps the protein in the mitochondrial intermembrane space.</text>
</comment>
<feature type="short sequence motif" description="Cx2C motif 1" evidence="9">
    <location>
        <begin position="266"/>
        <end position="269"/>
    </location>
</feature>
<feature type="short sequence motif" description="Cx2C motif 2" evidence="9">
    <location>
        <begin position="277"/>
        <end position="280"/>
    </location>
</feature>
<keyword evidence="8 9" id="KW-0496">Mitochondrion</keyword>
<dbReference type="EMBL" id="LFVZ01000012">
    <property type="protein sequence ID" value="KTW26725.1"/>
    <property type="molecule type" value="Genomic_DNA"/>
</dbReference>
<dbReference type="GeneID" id="28937463"/>
<comment type="domain">
    <text evidence="9">The N-terminal domain has structural similarity with S-adenosyl-L-methionine-dependent methyltransferases, but does not bind S-adenosyl-L-methionine. It is required for correct assembly of the 2 Fe-S clusters.</text>
</comment>
<protein>
    <recommendedName>
        <fullName evidence="10">Anamorsin C-terminal domain-containing protein</fullName>
    </recommendedName>
</protein>
<dbReference type="InterPro" id="IPR046408">
    <property type="entry name" value="CIAPIN1"/>
</dbReference>
<dbReference type="Proteomes" id="UP000054454">
    <property type="component" value="Unassembled WGS sequence"/>
</dbReference>
<feature type="binding site" evidence="9">
    <location>
        <position position="277"/>
    </location>
    <ligand>
        <name>[4Fe-4S] cluster</name>
        <dbReference type="ChEBI" id="CHEBI:49883"/>
    </ligand>
</feature>
<name>A0A0W4ZEC2_PNEC8</name>
<keyword evidence="12" id="KW-1185">Reference proteome</keyword>
<keyword evidence="4 9" id="KW-0963">Cytoplasm</keyword>
<evidence type="ECO:0000313" key="11">
    <source>
        <dbReference type="EMBL" id="KTW26725.1"/>
    </source>
</evidence>
<dbReference type="GO" id="GO:0051539">
    <property type="term" value="F:4 iron, 4 sulfur cluster binding"/>
    <property type="evidence" value="ECO:0007669"/>
    <property type="project" value="UniProtKB-KW"/>
</dbReference>
<gene>
    <name evidence="11" type="ORF">T552_02730</name>
</gene>
<keyword evidence="7 9" id="KW-0411">Iron-sulfur</keyword>
<evidence type="ECO:0000256" key="8">
    <source>
        <dbReference type="ARBA" id="ARBA00023128"/>
    </source>
</evidence>
<evidence type="ECO:0000256" key="2">
    <source>
        <dbReference type="ARBA" id="ARBA00008169"/>
    </source>
</evidence>
<feature type="domain" description="Anamorsin C-terminal" evidence="10">
    <location>
        <begin position="205"/>
        <end position="296"/>
    </location>
</feature>
<dbReference type="AlphaFoldDB" id="A0A0W4ZEC2"/>
<dbReference type="GO" id="GO:0005758">
    <property type="term" value="C:mitochondrial intermembrane space"/>
    <property type="evidence" value="ECO:0007669"/>
    <property type="project" value="UniProtKB-SubCell"/>
</dbReference>
<dbReference type="GO" id="GO:0016226">
    <property type="term" value="P:iron-sulfur cluster assembly"/>
    <property type="evidence" value="ECO:0007669"/>
    <property type="project" value="UniProtKB-UniRule"/>
</dbReference>
<keyword evidence="3 9" id="KW-0004">4Fe-4S</keyword>
<evidence type="ECO:0000256" key="3">
    <source>
        <dbReference type="ARBA" id="ARBA00022485"/>
    </source>
</evidence>
<reference evidence="12" key="1">
    <citation type="journal article" date="2016" name="Nat. Commun.">
        <title>Genome analysis of three Pneumocystis species reveals adaptation mechanisms to life exclusively in mammalian hosts.</title>
        <authorList>
            <person name="Ma L."/>
            <person name="Chen Z."/>
            <person name="Huang D.W."/>
            <person name="Kutty G."/>
            <person name="Ishihara M."/>
            <person name="Wang H."/>
            <person name="Abouelleil A."/>
            <person name="Bishop L."/>
            <person name="Davey E."/>
            <person name="Deng R."/>
            <person name="Deng X."/>
            <person name="Fan L."/>
            <person name="Fantoni G."/>
            <person name="Fitzgerald M."/>
            <person name="Gogineni E."/>
            <person name="Goldberg J.M."/>
            <person name="Handley G."/>
            <person name="Hu X."/>
            <person name="Huber C."/>
            <person name="Jiao X."/>
            <person name="Jones K."/>
            <person name="Levin J.Z."/>
            <person name="Liu Y."/>
            <person name="Macdonald P."/>
            <person name="Melnikov A."/>
            <person name="Raley C."/>
            <person name="Sassi M."/>
            <person name="Sherman B.T."/>
            <person name="Song X."/>
            <person name="Sykes S."/>
            <person name="Tran B."/>
            <person name="Walsh L."/>
            <person name="Xia Y."/>
            <person name="Yang J."/>
            <person name="Young S."/>
            <person name="Zeng Q."/>
            <person name="Zheng X."/>
            <person name="Stephens R."/>
            <person name="Nusbaum C."/>
            <person name="Birren B.W."/>
            <person name="Azadi P."/>
            <person name="Lempicki R.A."/>
            <person name="Cuomo C.A."/>
            <person name="Kovacs J.A."/>
        </authorList>
    </citation>
    <scope>NUCLEOTIDE SEQUENCE [LARGE SCALE GENOMIC DNA]</scope>
    <source>
        <strain evidence="12">B80</strain>
    </source>
</reference>
<dbReference type="RefSeq" id="XP_018225060.1">
    <property type="nucleotide sequence ID" value="XM_018371260.1"/>
</dbReference>
<feature type="binding site" evidence="9">
    <location>
        <position position="269"/>
    </location>
    <ligand>
        <name>[4Fe-4S] cluster</name>
        <dbReference type="ChEBI" id="CHEBI:49883"/>
    </ligand>
</feature>
<feature type="region of interest" description="Fe-S binding site B" evidence="9">
    <location>
        <begin position="266"/>
        <end position="280"/>
    </location>
</feature>
<dbReference type="PANTHER" id="PTHR13273:SF14">
    <property type="entry name" value="ANAMORSIN"/>
    <property type="match status" value="1"/>
</dbReference>
<organism evidence="11 12">
    <name type="scientific">Pneumocystis carinii (strain B80)</name>
    <name type="common">Rat pneumocystis pneumonia agent</name>
    <name type="synonym">Pneumocystis carinii f. sp. carinii</name>
    <dbReference type="NCBI Taxonomy" id="1408658"/>
    <lineage>
        <taxon>Eukaryota</taxon>
        <taxon>Fungi</taxon>
        <taxon>Dikarya</taxon>
        <taxon>Ascomycota</taxon>
        <taxon>Taphrinomycotina</taxon>
        <taxon>Pneumocystomycetes</taxon>
        <taxon>Pneumocystaceae</taxon>
        <taxon>Pneumocystis</taxon>
    </lineage>
</organism>
<evidence type="ECO:0000256" key="5">
    <source>
        <dbReference type="ARBA" id="ARBA00022723"/>
    </source>
</evidence>
<evidence type="ECO:0000256" key="4">
    <source>
        <dbReference type="ARBA" id="ARBA00022490"/>
    </source>
</evidence>
<keyword evidence="9" id="KW-0001">2Fe-2S</keyword>
<feature type="binding site" evidence="9">
    <location>
        <position position="209"/>
    </location>
    <ligand>
        <name>[2Fe-2S] cluster</name>
        <dbReference type="ChEBI" id="CHEBI:190135"/>
    </ligand>
</feature>
<evidence type="ECO:0000256" key="9">
    <source>
        <dbReference type="HAMAP-Rule" id="MF_03115"/>
    </source>
</evidence>
<feature type="binding site" evidence="9">
    <location>
        <position position="266"/>
    </location>
    <ligand>
        <name>[4Fe-4S] cluster</name>
        <dbReference type="ChEBI" id="CHEBI:49883"/>
    </ligand>
</feature>
<dbReference type="GO" id="GO:0046872">
    <property type="term" value="F:metal ion binding"/>
    <property type="evidence" value="ECO:0007669"/>
    <property type="project" value="UniProtKB-KW"/>
</dbReference>
<comment type="cofactor">
    <cofactor evidence="1 9">
        <name>[4Fe-4S] cluster</name>
        <dbReference type="ChEBI" id="CHEBI:49883"/>
    </cofactor>
</comment>
<dbReference type="OrthoDB" id="311633at2759"/>
<dbReference type="GO" id="GO:0051537">
    <property type="term" value="F:2 iron, 2 sulfur cluster binding"/>
    <property type="evidence" value="ECO:0007669"/>
    <property type="project" value="UniProtKB-UniRule"/>
</dbReference>
<proteinExistence type="inferred from homology"/>
<comment type="domain">
    <text evidence="9">The C-terminal domain binds 2 Fe-S clusters but is otherwise mostly in an intrinsically disordered conformation.</text>
</comment>
<feature type="binding site" evidence="9">
    <location>
        <position position="225"/>
    </location>
    <ligand>
        <name>[2Fe-2S] cluster</name>
        <dbReference type="ChEBI" id="CHEBI:190135"/>
    </ligand>
</feature>
<comment type="caution">
    <text evidence="11">The sequence shown here is derived from an EMBL/GenBank/DDBJ whole genome shotgun (WGS) entry which is preliminary data.</text>
</comment>
<evidence type="ECO:0000256" key="6">
    <source>
        <dbReference type="ARBA" id="ARBA00023004"/>
    </source>
</evidence>
<dbReference type="HAMAP" id="MF_03115">
    <property type="entry name" value="Anamorsin"/>
    <property type="match status" value="1"/>
</dbReference>
<evidence type="ECO:0000256" key="7">
    <source>
        <dbReference type="ARBA" id="ARBA00023014"/>
    </source>
</evidence>
<dbReference type="PANTHER" id="PTHR13273">
    <property type="entry name" value="ANAMORSIN"/>
    <property type="match status" value="1"/>
</dbReference>
<dbReference type="GO" id="GO:0009055">
    <property type="term" value="F:electron transfer activity"/>
    <property type="evidence" value="ECO:0007669"/>
    <property type="project" value="UniProtKB-UniRule"/>
</dbReference>
<keyword evidence="5 9" id="KW-0479">Metal-binding</keyword>
<dbReference type="Pfam" id="PF05093">
    <property type="entry name" value="CIAPIN1"/>
    <property type="match status" value="1"/>
</dbReference>
<evidence type="ECO:0000313" key="12">
    <source>
        <dbReference type="Proteomes" id="UP000054454"/>
    </source>
</evidence>
<feature type="region of interest" description="Fe-S binding site A" evidence="9">
    <location>
        <begin position="209"/>
        <end position="225"/>
    </location>
</feature>
<sequence length="302" mass="34643">MGSERDKQEEQISNKYLAGEYLLNGFFPVKKEGFLREQEGLIERSILMLLPGNSNGNMGITMNTEGYCVDMYSMREIYTGLKALERELYERFILVSTEEKSLNEFILILNHVLMSVKCGKGGRICIENAKKREEIRQEGILQGWNVDLENGELVFLRPIISENSVPLPKKKGIFRKNYNIKVDNIELINEDDLLESSDLIIPTYQNNFCNDESKRKKKRCKNCTCGLRQEETEITEKIDKMTIHLLGEDELGNIDFINGNNIISNCGNCYLGDAFRCSKCPYFGMPAFKPGEKIQLKQSDLE</sequence>